<evidence type="ECO:0000256" key="5">
    <source>
        <dbReference type="ARBA" id="ARBA00022691"/>
    </source>
</evidence>
<dbReference type="Proteomes" id="UP001438707">
    <property type="component" value="Unassembled WGS sequence"/>
</dbReference>
<evidence type="ECO:0000256" key="4">
    <source>
        <dbReference type="ARBA" id="ARBA00022679"/>
    </source>
</evidence>
<keyword evidence="2" id="KW-0017">Alkaloid metabolism</keyword>
<feature type="compositionally biased region" description="Low complexity" evidence="7">
    <location>
        <begin position="1"/>
        <end position="23"/>
    </location>
</feature>
<dbReference type="InterPro" id="IPR029063">
    <property type="entry name" value="SAM-dependent_MTases_sf"/>
</dbReference>
<sequence length="539" mass="58562">MQQFGAPRPGVPRPGLVVQPGRGLVHGAGPGQRPGFGSRPPMVSHVGDDGMARITPAQFFGGSYAEEHGLVPHQAWRDGQQPRPQPQRLGADVPVPPPAYPGMDQLAQEAVGQVPQGSGHPQLAIVPGNHHPQLVPTMGQQGDEFAPLREAVPQVSFGDVVGVQLSLLQSDIVDPDYMGYPADLDIVSADVHAAPQEGVCEIVPYKICLWHTSFCQDQLHRRQPLSSSQQAPSRQQALRLQPAGCKDRSRTADRLVQAATLNEGIASFYDQSSGLWENMWGEHMHHGYYPKGAAAKSNQQAQIDMIEEVLQWAGINDVKEMVDVGCGIGGSSRHLSRKYSCKAQGITLSPVQAQRAQALSEQQGLGSRVNFRVADALQQPFSDGQFDLVWSLESGEHMPDKQKFVGELARVCAPGGKIIIVTWCHRNLKPGEQGLTQKEQALLDSICRAYYLPAWCSEDDYVRLFKQAGLQGIRTADWSEEVAPFWSAVIRSALSAQGLRGLLGAGWSTLKGALVMPLMARGFSKGLIKFNLITAQKPL</sequence>
<feature type="region of interest" description="Disordered" evidence="7">
    <location>
        <begin position="1"/>
        <end position="49"/>
    </location>
</feature>
<dbReference type="EMBL" id="JALJOS010000006">
    <property type="protein sequence ID" value="KAK9837657.1"/>
    <property type="molecule type" value="Genomic_DNA"/>
</dbReference>
<dbReference type="PROSITE" id="PS51581">
    <property type="entry name" value="SAM_GTMT"/>
    <property type="match status" value="1"/>
</dbReference>
<evidence type="ECO:0000256" key="3">
    <source>
        <dbReference type="ARBA" id="ARBA00022603"/>
    </source>
</evidence>
<evidence type="ECO:0000256" key="1">
    <source>
        <dbReference type="ARBA" id="ARBA00004913"/>
    </source>
</evidence>
<feature type="compositionally biased region" description="Low complexity" evidence="7">
    <location>
        <begin position="225"/>
        <end position="241"/>
    </location>
</feature>
<comment type="caution">
    <text evidence="9">The sequence shown here is derived from an EMBL/GenBank/DDBJ whole genome shotgun (WGS) entry which is preliminary data.</text>
</comment>
<organism evidence="9 10">
    <name type="scientific">Apatococcus lobatus</name>
    <dbReference type="NCBI Taxonomy" id="904363"/>
    <lineage>
        <taxon>Eukaryota</taxon>
        <taxon>Viridiplantae</taxon>
        <taxon>Chlorophyta</taxon>
        <taxon>core chlorophytes</taxon>
        <taxon>Trebouxiophyceae</taxon>
        <taxon>Chlorellales</taxon>
        <taxon>Chlorellaceae</taxon>
        <taxon>Apatococcus</taxon>
    </lineage>
</organism>
<dbReference type="GO" id="GO:0008757">
    <property type="term" value="F:S-adenosylmethionine-dependent methyltransferase activity"/>
    <property type="evidence" value="ECO:0007669"/>
    <property type="project" value="InterPro"/>
</dbReference>
<proteinExistence type="inferred from homology"/>
<name>A0AAW1RV52_9CHLO</name>
<evidence type="ECO:0000313" key="9">
    <source>
        <dbReference type="EMBL" id="KAK9837657.1"/>
    </source>
</evidence>
<keyword evidence="10" id="KW-1185">Reference proteome</keyword>
<dbReference type="InterPro" id="IPR025774">
    <property type="entry name" value="PiNMT-like"/>
</dbReference>
<evidence type="ECO:0000313" key="10">
    <source>
        <dbReference type="Proteomes" id="UP001438707"/>
    </source>
</evidence>
<keyword evidence="5 6" id="KW-0949">S-adenosyl-L-methionine</keyword>
<dbReference type="AlphaFoldDB" id="A0AAW1RV52"/>
<feature type="region of interest" description="SAM motif I" evidence="6">
    <location>
        <begin position="321"/>
        <end position="330"/>
    </location>
</feature>
<dbReference type="CDD" id="cd02440">
    <property type="entry name" value="AdoMet_MTases"/>
    <property type="match status" value="1"/>
</dbReference>
<dbReference type="Gene3D" id="3.40.50.150">
    <property type="entry name" value="Vaccinia Virus protein VP39"/>
    <property type="match status" value="1"/>
</dbReference>
<dbReference type="GO" id="GO:0032259">
    <property type="term" value="P:methylation"/>
    <property type="evidence" value="ECO:0007669"/>
    <property type="project" value="UniProtKB-UniRule"/>
</dbReference>
<dbReference type="PANTHER" id="PTHR44068:SF11">
    <property type="entry name" value="GERANYL DIPHOSPHATE 2-C-METHYLTRANSFERASE"/>
    <property type="match status" value="1"/>
</dbReference>
<dbReference type="GO" id="GO:0009820">
    <property type="term" value="P:alkaloid metabolic process"/>
    <property type="evidence" value="ECO:0007669"/>
    <property type="project" value="UniProtKB-KW"/>
</dbReference>
<feature type="compositionally biased region" description="Gly residues" evidence="7">
    <location>
        <begin position="24"/>
        <end position="34"/>
    </location>
</feature>
<gene>
    <name evidence="9" type="ORF">WJX74_002293</name>
</gene>
<dbReference type="InterPro" id="IPR013216">
    <property type="entry name" value="Methyltransf_11"/>
</dbReference>
<evidence type="ECO:0000256" key="6">
    <source>
        <dbReference type="PROSITE-ProRule" id="PRU00914"/>
    </source>
</evidence>
<dbReference type="InterPro" id="IPR050447">
    <property type="entry name" value="Erg6_SMT_methyltransf"/>
</dbReference>
<keyword evidence="4 6" id="KW-0808">Transferase</keyword>
<accession>A0AAW1RV52</accession>
<dbReference type="Pfam" id="PF08241">
    <property type="entry name" value="Methyltransf_11"/>
    <property type="match status" value="1"/>
</dbReference>
<evidence type="ECO:0000256" key="7">
    <source>
        <dbReference type="SAM" id="MobiDB-lite"/>
    </source>
</evidence>
<evidence type="ECO:0000256" key="2">
    <source>
        <dbReference type="ARBA" id="ARBA00022589"/>
    </source>
</evidence>
<comment type="pathway">
    <text evidence="1">Alkaloid biosynthesis.</text>
</comment>
<feature type="region of interest" description="SAM motif II" evidence="6">
    <location>
        <begin position="384"/>
        <end position="392"/>
    </location>
</feature>
<dbReference type="SUPFAM" id="SSF53335">
    <property type="entry name" value="S-adenosyl-L-methionine-dependent methyltransferases"/>
    <property type="match status" value="1"/>
</dbReference>
<feature type="region of interest" description="SAM motif III" evidence="6">
    <location>
        <begin position="411"/>
        <end position="420"/>
    </location>
</feature>
<protein>
    <recommendedName>
        <fullName evidence="8">Methyltransferase type 11 domain-containing protein</fullName>
    </recommendedName>
</protein>
<comment type="similarity">
    <text evidence="6">Belongs to the class I-like SAM-binding methyltransferase superfamily. gTMT family.</text>
</comment>
<feature type="domain" description="Methyltransferase type 11" evidence="8">
    <location>
        <begin position="322"/>
        <end position="420"/>
    </location>
</feature>
<reference evidence="9 10" key="1">
    <citation type="journal article" date="2024" name="Nat. Commun.">
        <title>Phylogenomics reveals the evolutionary origins of lichenization in chlorophyte algae.</title>
        <authorList>
            <person name="Puginier C."/>
            <person name="Libourel C."/>
            <person name="Otte J."/>
            <person name="Skaloud P."/>
            <person name="Haon M."/>
            <person name="Grisel S."/>
            <person name="Petersen M."/>
            <person name="Berrin J.G."/>
            <person name="Delaux P.M."/>
            <person name="Dal Grande F."/>
            <person name="Keller J."/>
        </authorList>
    </citation>
    <scope>NUCLEOTIDE SEQUENCE [LARGE SCALE GENOMIC DNA]</scope>
    <source>
        <strain evidence="9 10">SAG 2145</strain>
    </source>
</reference>
<keyword evidence="3 6" id="KW-0489">Methyltransferase</keyword>
<dbReference type="PANTHER" id="PTHR44068">
    <property type="entry name" value="ZGC:194242"/>
    <property type="match status" value="1"/>
</dbReference>
<evidence type="ECO:0000259" key="8">
    <source>
        <dbReference type="Pfam" id="PF08241"/>
    </source>
</evidence>
<feature type="region of interest" description="Disordered" evidence="7">
    <location>
        <begin position="225"/>
        <end position="249"/>
    </location>
</feature>